<dbReference type="PROSITE" id="PS50053">
    <property type="entry name" value="UBIQUITIN_2"/>
    <property type="match status" value="1"/>
</dbReference>
<accession>A0AB34JWK9</accession>
<evidence type="ECO:0000259" key="1">
    <source>
        <dbReference type="PROSITE" id="PS50053"/>
    </source>
</evidence>
<organism evidence="2 3">
    <name type="scientific">Prymnesium parvum</name>
    <name type="common">Toxic golden alga</name>
    <dbReference type="NCBI Taxonomy" id="97485"/>
    <lineage>
        <taxon>Eukaryota</taxon>
        <taxon>Haptista</taxon>
        <taxon>Haptophyta</taxon>
        <taxon>Prymnesiophyceae</taxon>
        <taxon>Prymnesiales</taxon>
        <taxon>Prymnesiaceae</taxon>
        <taxon>Prymnesium</taxon>
    </lineage>
</organism>
<dbReference type="InterPro" id="IPR029071">
    <property type="entry name" value="Ubiquitin-like_domsf"/>
</dbReference>
<dbReference type="InterPro" id="IPR000626">
    <property type="entry name" value="Ubiquitin-like_dom"/>
</dbReference>
<feature type="domain" description="Ubiquitin-like" evidence="1">
    <location>
        <begin position="174"/>
        <end position="244"/>
    </location>
</feature>
<evidence type="ECO:0000313" key="3">
    <source>
        <dbReference type="Proteomes" id="UP001515480"/>
    </source>
</evidence>
<protein>
    <recommendedName>
        <fullName evidence="1">Ubiquitin-like domain-containing protein</fullName>
    </recommendedName>
</protein>
<dbReference type="CDD" id="cd17039">
    <property type="entry name" value="Ubl_ubiquitin_like"/>
    <property type="match status" value="2"/>
</dbReference>
<dbReference type="Proteomes" id="UP001515480">
    <property type="component" value="Unassembled WGS sequence"/>
</dbReference>
<dbReference type="SUPFAM" id="SSF54236">
    <property type="entry name" value="Ubiquitin-like"/>
    <property type="match status" value="2"/>
</dbReference>
<dbReference type="EMBL" id="JBGBPQ010000005">
    <property type="protein sequence ID" value="KAL1524799.1"/>
    <property type="molecule type" value="Genomic_DNA"/>
</dbReference>
<comment type="caution">
    <text evidence="2">The sequence shown here is derived from an EMBL/GenBank/DDBJ whole genome shotgun (WGS) entry which is preliminary data.</text>
</comment>
<keyword evidence="3" id="KW-1185">Reference proteome</keyword>
<evidence type="ECO:0000313" key="2">
    <source>
        <dbReference type="EMBL" id="KAL1524799.1"/>
    </source>
</evidence>
<name>A0AB34JWK9_PRYPA</name>
<gene>
    <name evidence="2" type="ORF">AB1Y20_019679</name>
</gene>
<dbReference type="AlphaFoldDB" id="A0AB34JWK9"/>
<proteinExistence type="predicted"/>
<sequence length="300" mass="31899">MSSKSIHVQLRVLAGVGSVEQGNYKGSTTVSELLASHPGHDLIMDHKLMVCVPSVGTRFAVSISWDDTATDIKRKIEELAKLSAEHQVLSADGVIFEGDERLLATMSDMARPSINLEVKGASEGEESEFLRDHLPGIAATGRSIEILSPESTLADLGLVDSCTLYVMPRRVPTIQVVLPMDRGTAPIELSSSDMSVGDLKAAIALAHGFDPSAVRLVFSGRQLKMNSKLLSALGIIDESIVTVLPSLNKTETILPLEEPAKPVSPVSNSASHILRCAVLGSAALVALIVASFKTWGAGRR</sequence>
<dbReference type="Pfam" id="PF00240">
    <property type="entry name" value="ubiquitin"/>
    <property type="match status" value="1"/>
</dbReference>
<reference evidence="2 3" key="1">
    <citation type="journal article" date="2024" name="Science">
        <title>Giant polyketide synthase enzymes in the biosynthesis of giant marine polyether toxins.</title>
        <authorList>
            <person name="Fallon T.R."/>
            <person name="Shende V.V."/>
            <person name="Wierzbicki I.H."/>
            <person name="Pendleton A.L."/>
            <person name="Watervoot N.F."/>
            <person name="Auber R.P."/>
            <person name="Gonzalez D.J."/>
            <person name="Wisecaver J.H."/>
            <person name="Moore B.S."/>
        </authorList>
    </citation>
    <scope>NUCLEOTIDE SEQUENCE [LARGE SCALE GENOMIC DNA]</scope>
    <source>
        <strain evidence="2 3">12B1</strain>
    </source>
</reference>
<dbReference type="Gene3D" id="3.10.20.90">
    <property type="entry name" value="Phosphatidylinositol 3-kinase Catalytic Subunit, Chain A, domain 1"/>
    <property type="match status" value="2"/>
</dbReference>